<gene>
    <name evidence="3" type="ORF">CUN49_08550</name>
</gene>
<comment type="caution">
    <text evidence="3">The sequence shown here is derived from an EMBL/GenBank/DDBJ whole genome shotgun (WGS) entry which is preliminary data.</text>
</comment>
<dbReference type="EMBL" id="PGTM01000106">
    <property type="protein sequence ID" value="PJF35833.1"/>
    <property type="molecule type" value="Genomic_DNA"/>
</dbReference>
<evidence type="ECO:0000313" key="4">
    <source>
        <dbReference type="Proteomes" id="UP000229681"/>
    </source>
</evidence>
<dbReference type="Proteomes" id="UP000229681">
    <property type="component" value="Unassembled WGS sequence"/>
</dbReference>
<feature type="domain" description="M23ase beta-sheet core" evidence="1">
    <location>
        <begin position="492"/>
        <end position="578"/>
    </location>
</feature>
<proteinExistence type="predicted"/>
<dbReference type="SUPFAM" id="SSF51261">
    <property type="entry name" value="Duplicated hybrid motif"/>
    <property type="match status" value="1"/>
</dbReference>
<dbReference type="InterPro" id="IPR011055">
    <property type="entry name" value="Dup_hybrid_motif"/>
</dbReference>
<dbReference type="InterPro" id="IPR033803">
    <property type="entry name" value="CBD-like_Golvesin-Xly"/>
</dbReference>
<name>A0A2M8PE54_9CHLR</name>
<dbReference type="InterPro" id="IPR050570">
    <property type="entry name" value="Cell_wall_metabolism_enzyme"/>
</dbReference>
<sequence>MTVYNGKVAVWYVHGRTVAEDTIDQIISVLKEFAPAVEAVWVKIGEANEWMGNIGRGDPKPDLAIRGVADIDRWVAKLAAADLEFHAWYIPKGINPIAEADLAIQACSRPGVRSLILDVEPFTGYWVGGRANVRPFMTRLRAGLPADFHIGMSVDPRPWHYNSIFPQEWRPYINSIHPQTYWADFNQTPDAALQMVYNTWGNYGLPIIPVLQGYQGSGNRLTRADMDRARVVATVTYKAPGLSWFRFGTLNRTWYPAVNVKMTGEVPIGIGDRPTDGRYGAEIIVKPNEIGYAEGTYDGSPNPLQSFQNEEGWTSRYIATNNAYSRVWVRWAPRLPASGWYEIAAYVPSQHGSTRNARYKINGILGQQADFEVRVSQIAVDSLWVSLGVYQFDASHPNAGVVFLNDLTGERGREIAFDAIRWRQVLGWNRPPRYLADGFDSPVGLPQERQARGGSTWPETWLSTNPYKSRYALLGKPTIHTGDDLILQRGSTLGQPVHAVASGVVTHAGRLAGSWGDVIVIQHDPLISNGQVVYSRYGHVGELLVRAGDRVVRGQRIAVISDAYGLFRSAPHLHFDISPTRILENSPGDWPGLDMTRIERDYADPRLFIYGNRPAKP</sequence>
<protein>
    <submittedName>
        <fullName evidence="3">Uncharacterized protein</fullName>
    </submittedName>
</protein>
<evidence type="ECO:0000259" key="2">
    <source>
        <dbReference type="Pfam" id="PF25275"/>
    </source>
</evidence>
<reference evidence="3 4" key="1">
    <citation type="submission" date="2017-11" db="EMBL/GenBank/DDBJ databases">
        <title>Evolution of Phototrophy in the Chloroflexi Phylum Driven by Horizontal Gene Transfer.</title>
        <authorList>
            <person name="Ward L.M."/>
            <person name="Hemp J."/>
            <person name="Shih P.M."/>
            <person name="Mcglynn S.E."/>
            <person name="Fischer W."/>
        </authorList>
    </citation>
    <scope>NUCLEOTIDE SEQUENCE [LARGE SCALE GENOMIC DNA]</scope>
    <source>
        <strain evidence="3">JP3_13</strain>
    </source>
</reference>
<feature type="domain" description="Golvesin/Xly CBD-like" evidence="2">
    <location>
        <begin position="310"/>
        <end position="421"/>
    </location>
</feature>
<evidence type="ECO:0000259" key="1">
    <source>
        <dbReference type="Pfam" id="PF01551"/>
    </source>
</evidence>
<dbReference type="Pfam" id="PF01551">
    <property type="entry name" value="Peptidase_M23"/>
    <property type="match status" value="1"/>
</dbReference>
<dbReference type="Pfam" id="PF25275">
    <property type="entry name" value="Golvesin_C"/>
    <property type="match status" value="1"/>
</dbReference>
<dbReference type="AlphaFoldDB" id="A0A2M8PE54"/>
<organism evidence="3 4">
    <name type="scientific">Candidatus Thermofonsia Clade 1 bacterium</name>
    <dbReference type="NCBI Taxonomy" id="2364210"/>
    <lineage>
        <taxon>Bacteria</taxon>
        <taxon>Bacillati</taxon>
        <taxon>Chloroflexota</taxon>
        <taxon>Candidatus Thermofontia</taxon>
        <taxon>Candidatus Thermofonsia Clade 1</taxon>
    </lineage>
</organism>
<dbReference type="CDD" id="cd12797">
    <property type="entry name" value="M23_peptidase"/>
    <property type="match status" value="1"/>
</dbReference>
<dbReference type="Gene3D" id="2.70.70.10">
    <property type="entry name" value="Glucose Permease (Domain IIA)"/>
    <property type="match status" value="1"/>
</dbReference>
<dbReference type="GO" id="GO:0004222">
    <property type="term" value="F:metalloendopeptidase activity"/>
    <property type="evidence" value="ECO:0007669"/>
    <property type="project" value="TreeGrafter"/>
</dbReference>
<dbReference type="PANTHER" id="PTHR21666:SF270">
    <property type="entry name" value="MUREIN HYDROLASE ACTIVATOR ENVC"/>
    <property type="match status" value="1"/>
</dbReference>
<evidence type="ECO:0000313" key="3">
    <source>
        <dbReference type="EMBL" id="PJF35833.1"/>
    </source>
</evidence>
<dbReference type="InterPro" id="IPR016047">
    <property type="entry name" value="M23ase_b-sheet_dom"/>
</dbReference>
<dbReference type="PANTHER" id="PTHR21666">
    <property type="entry name" value="PEPTIDASE-RELATED"/>
    <property type="match status" value="1"/>
</dbReference>
<accession>A0A2M8PE54</accession>